<dbReference type="Pfam" id="PF07776">
    <property type="entry name" value="zf-AD"/>
    <property type="match status" value="1"/>
</dbReference>
<dbReference type="Proteomes" id="UP001353858">
    <property type="component" value="Unassembled WGS sequence"/>
</dbReference>
<comment type="caution">
    <text evidence="13">The sequence shown here is derived from an EMBL/GenBank/DDBJ whole genome shotgun (WGS) entry which is preliminary data.</text>
</comment>
<evidence type="ECO:0000256" key="5">
    <source>
        <dbReference type="ARBA" id="ARBA00022833"/>
    </source>
</evidence>
<feature type="binding site" evidence="8">
    <location>
        <position position="12"/>
    </location>
    <ligand>
        <name>Zn(2+)</name>
        <dbReference type="ChEBI" id="CHEBI:29105"/>
    </ligand>
</feature>
<feature type="binding site" evidence="8">
    <location>
        <position position="15"/>
    </location>
    <ligand>
        <name>Zn(2+)</name>
        <dbReference type="ChEBI" id="CHEBI:29105"/>
    </ligand>
</feature>
<dbReference type="EMBL" id="JARPUR010000007">
    <property type="protein sequence ID" value="KAK4873332.1"/>
    <property type="molecule type" value="Genomic_DNA"/>
</dbReference>
<dbReference type="SMART" id="SM00868">
    <property type="entry name" value="zf-AD"/>
    <property type="match status" value="2"/>
</dbReference>
<dbReference type="InterPro" id="IPR012934">
    <property type="entry name" value="Znf_AD"/>
</dbReference>
<feature type="binding site" evidence="8">
    <location>
        <position position="58"/>
    </location>
    <ligand>
        <name>Zn(2+)</name>
        <dbReference type="ChEBI" id="CHEBI:29105"/>
    </ligand>
</feature>
<evidence type="ECO:0000256" key="7">
    <source>
        <dbReference type="PROSITE-ProRule" id="PRU00042"/>
    </source>
</evidence>
<feature type="domain" description="C2H2-type" evidence="11">
    <location>
        <begin position="883"/>
        <end position="908"/>
    </location>
</feature>
<keyword evidence="3" id="KW-0677">Repeat</keyword>
<evidence type="ECO:0000256" key="6">
    <source>
        <dbReference type="ARBA" id="ARBA00023242"/>
    </source>
</evidence>
<feature type="domain" description="C2H2-type" evidence="11">
    <location>
        <begin position="701"/>
        <end position="723"/>
    </location>
</feature>
<evidence type="ECO:0000256" key="3">
    <source>
        <dbReference type="ARBA" id="ARBA00022737"/>
    </source>
</evidence>
<dbReference type="Gene3D" id="3.40.1800.20">
    <property type="match status" value="1"/>
</dbReference>
<gene>
    <name evidence="13" type="ORF">RN001_015361</name>
</gene>
<organism evidence="13 14">
    <name type="scientific">Aquatica leii</name>
    <dbReference type="NCBI Taxonomy" id="1421715"/>
    <lineage>
        <taxon>Eukaryota</taxon>
        <taxon>Metazoa</taxon>
        <taxon>Ecdysozoa</taxon>
        <taxon>Arthropoda</taxon>
        <taxon>Hexapoda</taxon>
        <taxon>Insecta</taxon>
        <taxon>Pterygota</taxon>
        <taxon>Neoptera</taxon>
        <taxon>Endopterygota</taxon>
        <taxon>Coleoptera</taxon>
        <taxon>Polyphaga</taxon>
        <taxon>Elateriformia</taxon>
        <taxon>Elateroidea</taxon>
        <taxon>Lampyridae</taxon>
        <taxon>Luciolinae</taxon>
        <taxon>Aquatica</taxon>
    </lineage>
</organism>
<name>A0AAN7SC08_9COLE</name>
<feature type="binding site" evidence="8">
    <location>
        <position position="61"/>
    </location>
    <ligand>
        <name>Zn(2+)</name>
        <dbReference type="ChEBI" id="CHEBI:29105"/>
    </ligand>
</feature>
<keyword evidence="14" id="KW-1185">Reference proteome</keyword>
<dbReference type="SUPFAM" id="SSF57716">
    <property type="entry name" value="Glucocorticoid receptor-like (DNA-binding domain)"/>
    <property type="match status" value="1"/>
</dbReference>
<dbReference type="PROSITE" id="PS50157">
    <property type="entry name" value="ZINC_FINGER_C2H2_2"/>
    <property type="match status" value="3"/>
</dbReference>
<accession>A0AAN7SC08</accession>
<proteinExistence type="predicted"/>
<dbReference type="InterPro" id="IPR050888">
    <property type="entry name" value="ZnF_C2H2-type_TF"/>
</dbReference>
<comment type="subcellular location">
    <subcellularLocation>
        <location evidence="1">Nucleus</location>
    </subcellularLocation>
</comment>
<dbReference type="PROSITE" id="PS51915">
    <property type="entry name" value="ZAD"/>
    <property type="match status" value="1"/>
</dbReference>
<keyword evidence="4 7" id="KW-0863">Zinc-finger</keyword>
<protein>
    <submittedName>
        <fullName evidence="13">Uncharacterized protein</fullName>
    </submittedName>
</protein>
<dbReference type="InterPro" id="IPR036236">
    <property type="entry name" value="Znf_C2H2_sf"/>
</dbReference>
<feature type="domain" description="ZAD" evidence="12">
    <location>
        <begin position="10"/>
        <end position="85"/>
    </location>
</feature>
<feature type="region of interest" description="Disordered" evidence="10">
    <location>
        <begin position="153"/>
        <end position="211"/>
    </location>
</feature>
<dbReference type="GO" id="GO:0008270">
    <property type="term" value="F:zinc ion binding"/>
    <property type="evidence" value="ECO:0007669"/>
    <property type="project" value="UniProtKB-UniRule"/>
</dbReference>
<evidence type="ECO:0000256" key="8">
    <source>
        <dbReference type="PROSITE-ProRule" id="PRU01263"/>
    </source>
</evidence>
<evidence type="ECO:0000259" key="12">
    <source>
        <dbReference type="PROSITE" id="PS51915"/>
    </source>
</evidence>
<evidence type="ECO:0000313" key="13">
    <source>
        <dbReference type="EMBL" id="KAK4873332.1"/>
    </source>
</evidence>
<dbReference type="PROSITE" id="PS00028">
    <property type="entry name" value="ZINC_FINGER_C2H2_1"/>
    <property type="match status" value="3"/>
</dbReference>
<dbReference type="SUPFAM" id="SSF57667">
    <property type="entry name" value="beta-beta-alpha zinc fingers"/>
    <property type="match status" value="2"/>
</dbReference>
<dbReference type="SMART" id="SM00355">
    <property type="entry name" value="ZnF_C2H2"/>
    <property type="match status" value="7"/>
</dbReference>
<keyword evidence="5 8" id="KW-0862">Zinc</keyword>
<feature type="compositionally biased region" description="Polar residues" evidence="10">
    <location>
        <begin position="171"/>
        <end position="193"/>
    </location>
</feature>
<dbReference type="GO" id="GO:0005634">
    <property type="term" value="C:nucleus"/>
    <property type="evidence" value="ECO:0007669"/>
    <property type="project" value="UniProtKB-SubCell"/>
</dbReference>
<evidence type="ECO:0000256" key="4">
    <source>
        <dbReference type="ARBA" id="ARBA00022771"/>
    </source>
</evidence>
<dbReference type="AlphaFoldDB" id="A0AAN7SC08"/>
<evidence type="ECO:0000256" key="9">
    <source>
        <dbReference type="SAM" id="Coils"/>
    </source>
</evidence>
<reference evidence="14" key="1">
    <citation type="submission" date="2023-01" db="EMBL/GenBank/DDBJ databases">
        <title>Key to firefly adult light organ development and bioluminescence: homeobox transcription factors regulate luciferase expression and transportation to peroxisome.</title>
        <authorList>
            <person name="Fu X."/>
        </authorList>
    </citation>
    <scope>NUCLEOTIDE SEQUENCE [LARGE SCALE GENOMIC DNA]</scope>
</reference>
<dbReference type="Gene3D" id="3.30.160.60">
    <property type="entry name" value="Classic Zinc Finger"/>
    <property type="match status" value="1"/>
</dbReference>
<dbReference type="PANTHER" id="PTHR24406">
    <property type="entry name" value="TRANSCRIPTIONAL REPRESSOR CTCFL-RELATED"/>
    <property type="match status" value="1"/>
</dbReference>
<keyword evidence="9" id="KW-0175">Coiled coil</keyword>
<keyword evidence="6" id="KW-0539">Nucleus</keyword>
<evidence type="ECO:0000259" key="11">
    <source>
        <dbReference type="PROSITE" id="PS50157"/>
    </source>
</evidence>
<evidence type="ECO:0000256" key="10">
    <source>
        <dbReference type="SAM" id="MobiDB-lite"/>
    </source>
</evidence>
<keyword evidence="2 8" id="KW-0479">Metal-binding</keyword>
<evidence type="ECO:0000256" key="1">
    <source>
        <dbReference type="ARBA" id="ARBA00004123"/>
    </source>
</evidence>
<evidence type="ECO:0000256" key="2">
    <source>
        <dbReference type="ARBA" id="ARBA00022723"/>
    </source>
</evidence>
<evidence type="ECO:0000313" key="14">
    <source>
        <dbReference type="Proteomes" id="UP001353858"/>
    </source>
</evidence>
<feature type="domain" description="C2H2-type" evidence="11">
    <location>
        <begin position="855"/>
        <end position="883"/>
    </location>
</feature>
<dbReference type="InterPro" id="IPR013087">
    <property type="entry name" value="Znf_C2H2_type"/>
</dbReference>
<sequence length="908" mass="104551">MGQNSEIQDNACRLCEETSPIMHSVFERVPEGQQILQLIKEFLKLLIYRTDPLSKQICEDCYTNLANFSSLRRISNETLERQKEKLIECNSENVSVQLFLNALEQNHLTKGKINDGFNPIHNETELCDELQQAIQDSLRKSKIQENRIEQTKLLNGYSESQDDDSQSSSQNKDTQGTDSPFSLSHNAESQSDTEMGDSDSEQTPRIRTAKITGKRFLGDKAPISPVVKRRRFIGPKSRIKQRKDNYIRLYHEQECRKNVVIKYNPLSLMNCVLNCINKRNIPDYQCEHYTKIETNEAFLNGGDVALEEENICNYCDQLFMSVKALARHECTHMYVVLGEKVDKPKLWHGRRHNAYVRNKWYNSIKYEENENESDDDIIIKREQENFEDSTGRVNVINPEDVQFRDPEEANNDHQDLLVPRDTNALKGEVVLIDTKATVNGVALAEISKDDRRTLYVSVTVNSVKRKFCPLCRYTFKDNWAIESHYFSTACHYTCRFCGVRFNKQRHEFDAHVKQHILAGDSHTTKIFASRKFQSTPKVISETKMKARPPPVTRTPYTPKVRPLKMKQLFERKIPKIEIKREPGTESPTEELQGGKPQSQAYFCRKCYQVFFKLDEFNIHVVNCKGTAFKNVSPSIPKYPPQNVERTPKYVDREPEKFSPTGRPMRNCVREIGTYADDPVEEIEVPLTQIKKFPAVKSSRGYECAMCSSCFPTVHSRNSHMRIHKAAIQQLNSLSRKSLNIVKPKQENVAKKVLNIVDRQNIPSFAKYMNDVKIKQEPMEPIVEIHEQPNNYPSSIGAVSITPIPNSSHKSGLDPNIMKLVKNNPNLTIKSMSENKQQQQQQNSIPSMLDGDGKCYRCLSCSKPFANKSNLYFHKKNQCSGSKYPCPFCKKRFGTEAAYSSHIFYNHPE</sequence>
<feature type="coiled-coil region" evidence="9">
    <location>
        <begin position="120"/>
        <end position="147"/>
    </location>
</feature>